<feature type="region of interest" description="Disordered" evidence="5">
    <location>
        <begin position="1"/>
        <end position="52"/>
    </location>
</feature>
<dbReference type="CDD" id="cd00130">
    <property type="entry name" value="PAS"/>
    <property type="match status" value="2"/>
</dbReference>
<sequence>MPFSTYLRDPDPQSVHSQQHHQHGLEESSHSNGSTPPISHLNSSSTGHGDFSLDAITQHHNGFYQQQDLYYHQNSDSTGLSAKTMSSYPPSHTTSLYGYQHYLPPSSSDSPLSATLKPQNTLKDDGIFQMPPFLFGDFNSIVAPGGGAEVITPVNALSLNVSHSSTDVDSTQTLDAKPWQTTTNCDDPVAVPSVSTTTSIPNFENYLPSPFGYIHIDSPPDKVDSAHHTETIVDEHPNSTDISSTSRSVPSSNYHDMINSVSEVENLPVYSQSGFNMLEIFRRVDSRANPTISLGPVDLSCSFVVADARHPDTPVIYASRTFCELTGYLENEIIGKNCRFLQAPGGCVSRSEIRQFTNQEAVREIYHSLALNREVQVSLINYRKDGTPFLNRVSIVPIPTDDNSSEIAYYVGFQINLNTQPEIIARRMKEGSFYSPGLSSFQKPLTPVEQSVKAMGRSLRAFLLDPKFQTSVSLSTSCNITVPLSNQPSASSLSSPTTAKNGGTNNTPDARDERQWLQLSLLETSPDFILVLSLKGSFSYISPSVRHVIGHEPADLVGKSIADYCHPDDSIPLLRALKESGITNQSQGIKSNNNGRKANLHVHSGRRVVDLLFRMKTSDNHFTWVECLGRMHIEPAKGRKAIILSGRTCTMPSLRWNTAGLMPLTESADSCTFNNKRKHASSQQQPPQEVDREFWAMLCNDGLFLVTGVAVRDILGWGTGEMIGRSIRDFLLDVDEKERSDMTIFAEKVGAETCVTSSEILSLLERISVAVTISANEQNETKTLICRMKRRDGKAVWMQVVLFAPTGTDSKSTSWASAQPSSQRIIAQFRTLSSFPSLSRQTTAPTATKSSSTSSTQQTSTIKNILAELEPEHQSSWQYELQQLKFANDKLREEIDGLEKRTRQQERTPWLEVQA</sequence>
<keyword evidence="2" id="KW-0288">FMN</keyword>
<evidence type="ECO:0000313" key="7">
    <source>
        <dbReference type="EMBL" id="PAV14741.1"/>
    </source>
</evidence>
<dbReference type="InParanoid" id="A0A286U581"/>
<keyword evidence="3" id="KW-0157">Chromophore</keyword>
<evidence type="ECO:0000313" key="8">
    <source>
        <dbReference type="Proteomes" id="UP000217199"/>
    </source>
</evidence>
<dbReference type="InterPro" id="IPR035965">
    <property type="entry name" value="PAS-like_dom_sf"/>
</dbReference>
<protein>
    <submittedName>
        <fullName evidence="7">White collar 1</fullName>
    </submittedName>
</protein>
<dbReference type="InterPro" id="IPR000014">
    <property type="entry name" value="PAS"/>
</dbReference>
<accession>A0A286U581</accession>
<evidence type="ECO:0000256" key="4">
    <source>
        <dbReference type="SAM" id="Coils"/>
    </source>
</evidence>
<dbReference type="PANTHER" id="PTHR47429:SF7">
    <property type="entry name" value="GATA-FACTOR"/>
    <property type="match status" value="1"/>
</dbReference>
<dbReference type="GO" id="GO:0006355">
    <property type="term" value="P:regulation of DNA-templated transcription"/>
    <property type="evidence" value="ECO:0007669"/>
    <property type="project" value="InterPro"/>
</dbReference>
<dbReference type="SMART" id="SM00091">
    <property type="entry name" value="PAS"/>
    <property type="match status" value="3"/>
</dbReference>
<comment type="caution">
    <text evidence="7">The sequence shown here is derived from an EMBL/GenBank/DDBJ whole genome shotgun (WGS) entry which is preliminary data.</text>
</comment>
<feature type="domain" description="PAS" evidence="6">
    <location>
        <begin position="315"/>
        <end position="337"/>
    </location>
</feature>
<dbReference type="OrthoDB" id="447251at2759"/>
<dbReference type="NCBIfam" id="TIGR00229">
    <property type="entry name" value="sensory_box"/>
    <property type="match status" value="1"/>
</dbReference>
<dbReference type="Pfam" id="PF00989">
    <property type="entry name" value="PAS"/>
    <property type="match status" value="1"/>
</dbReference>
<dbReference type="GO" id="GO:0005634">
    <property type="term" value="C:nucleus"/>
    <property type="evidence" value="ECO:0007669"/>
    <property type="project" value="TreeGrafter"/>
</dbReference>
<evidence type="ECO:0000259" key="6">
    <source>
        <dbReference type="PROSITE" id="PS50112"/>
    </source>
</evidence>
<keyword evidence="8" id="KW-1185">Reference proteome</keyword>
<dbReference type="Proteomes" id="UP000217199">
    <property type="component" value="Unassembled WGS sequence"/>
</dbReference>
<reference evidence="7 8" key="1">
    <citation type="journal article" date="2017" name="Mol. Ecol.">
        <title>Comparative and population genomic landscape of Phellinus noxius: A hypervariable fungus causing root rot in trees.</title>
        <authorList>
            <person name="Chung C.L."/>
            <person name="Lee T.J."/>
            <person name="Akiba M."/>
            <person name="Lee H.H."/>
            <person name="Kuo T.H."/>
            <person name="Liu D."/>
            <person name="Ke H.M."/>
            <person name="Yokoi T."/>
            <person name="Roa M.B."/>
            <person name="Lu M.J."/>
            <person name="Chang Y.Y."/>
            <person name="Ann P.J."/>
            <person name="Tsai J.N."/>
            <person name="Chen C.Y."/>
            <person name="Tzean S.S."/>
            <person name="Ota Y."/>
            <person name="Hattori T."/>
            <person name="Sahashi N."/>
            <person name="Liou R.F."/>
            <person name="Kikuchi T."/>
            <person name="Tsai I.J."/>
        </authorList>
    </citation>
    <scope>NUCLEOTIDE SEQUENCE [LARGE SCALE GENOMIC DNA]</scope>
    <source>
        <strain evidence="7 8">FFPRI411160</strain>
    </source>
</reference>
<dbReference type="Pfam" id="PF13426">
    <property type="entry name" value="PAS_9"/>
    <property type="match status" value="1"/>
</dbReference>
<organism evidence="7 8">
    <name type="scientific">Pyrrhoderma noxium</name>
    <dbReference type="NCBI Taxonomy" id="2282107"/>
    <lineage>
        <taxon>Eukaryota</taxon>
        <taxon>Fungi</taxon>
        <taxon>Dikarya</taxon>
        <taxon>Basidiomycota</taxon>
        <taxon>Agaricomycotina</taxon>
        <taxon>Agaricomycetes</taxon>
        <taxon>Hymenochaetales</taxon>
        <taxon>Hymenochaetaceae</taxon>
        <taxon>Pyrrhoderma</taxon>
    </lineage>
</organism>
<feature type="compositionally biased region" description="Polar residues" evidence="5">
    <location>
        <begin position="30"/>
        <end position="47"/>
    </location>
</feature>
<dbReference type="STRING" id="2282107.A0A286U581"/>
<feature type="domain" description="PAS" evidence="6">
    <location>
        <begin position="521"/>
        <end position="580"/>
    </location>
</feature>
<dbReference type="SUPFAM" id="SSF55785">
    <property type="entry name" value="PYP-like sensor domain (PAS domain)"/>
    <property type="match status" value="2"/>
</dbReference>
<feature type="region of interest" description="Disordered" evidence="5">
    <location>
        <begin position="838"/>
        <end position="859"/>
    </location>
</feature>
<feature type="coiled-coil region" evidence="4">
    <location>
        <begin position="881"/>
        <end position="908"/>
    </location>
</feature>
<dbReference type="PROSITE" id="PS50112">
    <property type="entry name" value="PAS"/>
    <property type="match status" value="2"/>
</dbReference>
<evidence type="ECO:0000256" key="5">
    <source>
        <dbReference type="SAM" id="MobiDB-lite"/>
    </source>
</evidence>
<proteinExistence type="predicted"/>
<keyword evidence="4" id="KW-0175">Coiled coil</keyword>
<dbReference type="AlphaFoldDB" id="A0A286U581"/>
<evidence type="ECO:0000256" key="1">
    <source>
        <dbReference type="ARBA" id="ARBA00022630"/>
    </source>
</evidence>
<evidence type="ECO:0000256" key="3">
    <source>
        <dbReference type="ARBA" id="ARBA00022991"/>
    </source>
</evidence>
<feature type="compositionally biased region" description="Low complexity" evidence="5">
    <location>
        <begin position="841"/>
        <end position="859"/>
    </location>
</feature>
<keyword evidence="1" id="KW-0285">Flavoprotein</keyword>
<name>A0A286U581_9AGAM</name>
<dbReference type="EMBL" id="NBII01000012">
    <property type="protein sequence ID" value="PAV14741.1"/>
    <property type="molecule type" value="Genomic_DNA"/>
</dbReference>
<feature type="region of interest" description="Disordered" evidence="5">
    <location>
        <begin position="485"/>
        <end position="510"/>
    </location>
</feature>
<dbReference type="Gene3D" id="3.30.450.20">
    <property type="entry name" value="PAS domain"/>
    <property type="match status" value="2"/>
</dbReference>
<evidence type="ECO:0000256" key="2">
    <source>
        <dbReference type="ARBA" id="ARBA00022643"/>
    </source>
</evidence>
<feature type="compositionally biased region" description="Low complexity" evidence="5">
    <location>
        <begin position="485"/>
        <end position="499"/>
    </location>
</feature>
<gene>
    <name evidence="7" type="ORF">PNOK_0982000</name>
</gene>
<dbReference type="InterPro" id="IPR013767">
    <property type="entry name" value="PAS_fold"/>
</dbReference>
<dbReference type="PANTHER" id="PTHR47429">
    <property type="entry name" value="PROTEIN TWIN LOV 1"/>
    <property type="match status" value="1"/>
</dbReference>